<protein>
    <submittedName>
        <fullName evidence="1">Uncharacterized protein</fullName>
    </submittedName>
</protein>
<accession>A0A8D5U6A5</accession>
<dbReference type="EMBL" id="AP024597">
    <property type="protein sequence ID" value="BCU70405.1"/>
    <property type="molecule type" value="Genomic_DNA"/>
</dbReference>
<sequence>MRVLREEDYMSQPGGQTKSKDVKLVTKQVITPDTLKEDKRKVKLLYIIKALGGASEKALVIALYEMKEKGLDLGYQFNNIGGNIFSPMIKEDITSLLYLGYIENDPVSKKLKVTNNGLEFLDTQQIEDDFKNNLNQIMNDIKLKVQALDEENKLRNRRSRRY</sequence>
<dbReference type="Proteomes" id="UP000825123">
    <property type="component" value="Chromosome"/>
</dbReference>
<reference evidence="1 2" key="1">
    <citation type="submission" date="2021-04" db="EMBL/GenBank/DDBJ databases">
        <title>Complete genome sequence of Stygiolobus sp. KN-1.</title>
        <authorList>
            <person name="Nakamura K."/>
            <person name="Sakai H."/>
            <person name="Kurosawa N."/>
        </authorList>
    </citation>
    <scope>NUCLEOTIDE SEQUENCE [LARGE SCALE GENOMIC DNA]</scope>
    <source>
        <strain evidence="1 2">KN-1</strain>
    </source>
</reference>
<keyword evidence="2" id="KW-1185">Reference proteome</keyword>
<evidence type="ECO:0000313" key="1">
    <source>
        <dbReference type="EMBL" id="BCU70405.1"/>
    </source>
</evidence>
<gene>
    <name evidence="1" type="ORF">KN1_17020</name>
</gene>
<dbReference type="AlphaFoldDB" id="A0A8D5U6A5"/>
<evidence type="ECO:0000313" key="2">
    <source>
        <dbReference type="Proteomes" id="UP000825123"/>
    </source>
</evidence>
<dbReference type="KEGG" id="csty:KN1_17020"/>
<proteinExistence type="predicted"/>
<name>A0A8D5U6A5_9CREN</name>
<organism evidence="1 2">
    <name type="scientific">Stygiolobus caldivivus</name>
    <dbReference type="NCBI Taxonomy" id="2824673"/>
    <lineage>
        <taxon>Archaea</taxon>
        <taxon>Thermoproteota</taxon>
        <taxon>Thermoprotei</taxon>
        <taxon>Sulfolobales</taxon>
        <taxon>Sulfolobaceae</taxon>
        <taxon>Stygiolobus</taxon>
    </lineage>
</organism>